<keyword evidence="2" id="KW-0732">Signal</keyword>
<evidence type="ECO:0000256" key="2">
    <source>
        <dbReference type="SAM" id="SignalP"/>
    </source>
</evidence>
<name>A0A811P2Q2_9POAL</name>
<organism evidence="3 4">
    <name type="scientific">Miscanthus lutarioriparius</name>
    <dbReference type="NCBI Taxonomy" id="422564"/>
    <lineage>
        <taxon>Eukaryota</taxon>
        <taxon>Viridiplantae</taxon>
        <taxon>Streptophyta</taxon>
        <taxon>Embryophyta</taxon>
        <taxon>Tracheophyta</taxon>
        <taxon>Spermatophyta</taxon>
        <taxon>Magnoliopsida</taxon>
        <taxon>Liliopsida</taxon>
        <taxon>Poales</taxon>
        <taxon>Poaceae</taxon>
        <taxon>PACMAD clade</taxon>
        <taxon>Panicoideae</taxon>
        <taxon>Andropogonodae</taxon>
        <taxon>Andropogoneae</taxon>
        <taxon>Saccharinae</taxon>
        <taxon>Miscanthus</taxon>
    </lineage>
</organism>
<proteinExistence type="predicted"/>
<dbReference type="AlphaFoldDB" id="A0A811P2Q2"/>
<protein>
    <submittedName>
        <fullName evidence="3">Uncharacterized protein</fullName>
    </submittedName>
</protein>
<feature type="compositionally biased region" description="Basic and acidic residues" evidence="1">
    <location>
        <begin position="84"/>
        <end position="94"/>
    </location>
</feature>
<reference evidence="3" key="1">
    <citation type="submission" date="2020-10" db="EMBL/GenBank/DDBJ databases">
        <authorList>
            <person name="Han B."/>
            <person name="Lu T."/>
            <person name="Zhao Q."/>
            <person name="Huang X."/>
            <person name="Zhao Y."/>
        </authorList>
    </citation>
    <scope>NUCLEOTIDE SEQUENCE</scope>
</reference>
<keyword evidence="4" id="KW-1185">Reference proteome</keyword>
<dbReference type="PROSITE" id="PS51257">
    <property type="entry name" value="PROKAR_LIPOPROTEIN"/>
    <property type="match status" value="1"/>
</dbReference>
<dbReference type="Proteomes" id="UP000604825">
    <property type="component" value="Unassembled WGS sequence"/>
</dbReference>
<evidence type="ECO:0000313" key="3">
    <source>
        <dbReference type="EMBL" id="CAD6236256.1"/>
    </source>
</evidence>
<feature type="region of interest" description="Disordered" evidence="1">
    <location>
        <begin position="74"/>
        <end position="94"/>
    </location>
</feature>
<feature type="chain" id="PRO_5032387845" evidence="2">
    <location>
        <begin position="29"/>
        <end position="94"/>
    </location>
</feature>
<dbReference type="PANTHER" id="PTHR33474:SF28">
    <property type="entry name" value="OS01G0815400 PROTEIN"/>
    <property type="match status" value="1"/>
</dbReference>
<gene>
    <name evidence="3" type="ORF">NCGR_LOCUS24221</name>
</gene>
<comment type="caution">
    <text evidence="3">The sequence shown here is derived from an EMBL/GenBank/DDBJ whole genome shotgun (WGS) entry which is preliminary data.</text>
</comment>
<feature type="signal peptide" evidence="2">
    <location>
        <begin position="1"/>
        <end position="28"/>
    </location>
</feature>
<dbReference type="EMBL" id="CAJGYO010000006">
    <property type="protein sequence ID" value="CAD6236256.1"/>
    <property type="molecule type" value="Genomic_DNA"/>
</dbReference>
<evidence type="ECO:0000313" key="4">
    <source>
        <dbReference type="Proteomes" id="UP000604825"/>
    </source>
</evidence>
<sequence length="94" mass="10029">MEFTSKKKALIVLCFMLSCLLLPRASSAAPLSRSLSLRNRQLPSDPALEVPAQDEGAVGGGNLGEVAVRMDIEVNDYPGSGANNRHEPRSPGRP</sequence>
<dbReference type="OrthoDB" id="693939at2759"/>
<dbReference type="PANTHER" id="PTHR33474">
    <property type="entry name" value="TRANSMEMBRANE PROTEIN"/>
    <property type="match status" value="1"/>
</dbReference>
<accession>A0A811P2Q2</accession>
<evidence type="ECO:0000256" key="1">
    <source>
        <dbReference type="SAM" id="MobiDB-lite"/>
    </source>
</evidence>